<evidence type="ECO:0000313" key="1">
    <source>
        <dbReference type="EMBL" id="JAD93655.1"/>
    </source>
</evidence>
<sequence length="91" mass="10369">MFSALEHNQMHRAGSASGICLGEVLNHPYLHREIMIHHFQYLGTSVKPNRCIHQLQQICLCILLPEPQQLLGLCRKVSVQGAMQGQHRPLY</sequence>
<reference evidence="1" key="1">
    <citation type="submission" date="2014-09" db="EMBL/GenBank/DDBJ databases">
        <authorList>
            <person name="Magalhaes I.L.F."/>
            <person name="Oliveira U."/>
            <person name="Santos F.R."/>
            <person name="Vidigal T.H.D.A."/>
            <person name="Brescovit A.D."/>
            <person name="Santos A.J."/>
        </authorList>
    </citation>
    <scope>NUCLEOTIDE SEQUENCE</scope>
    <source>
        <tissue evidence="1">Shoot tissue taken approximately 20 cm above the soil surface</tissue>
    </source>
</reference>
<organism evidence="1">
    <name type="scientific">Arundo donax</name>
    <name type="common">Giant reed</name>
    <name type="synonym">Donax arundinaceus</name>
    <dbReference type="NCBI Taxonomy" id="35708"/>
    <lineage>
        <taxon>Eukaryota</taxon>
        <taxon>Viridiplantae</taxon>
        <taxon>Streptophyta</taxon>
        <taxon>Embryophyta</taxon>
        <taxon>Tracheophyta</taxon>
        <taxon>Spermatophyta</taxon>
        <taxon>Magnoliopsida</taxon>
        <taxon>Liliopsida</taxon>
        <taxon>Poales</taxon>
        <taxon>Poaceae</taxon>
        <taxon>PACMAD clade</taxon>
        <taxon>Arundinoideae</taxon>
        <taxon>Arundineae</taxon>
        <taxon>Arundo</taxon>
    </lineage>
</organism>
<name>A0A0A9E718_ARUDO</name>
<protein>
    <submittedName>
        <fullName evidence="1">Uncharacterized protein</fullName>
    </submittedName>
</protein>
<proteinExistence type="predicted"/>
<accession>A0A0A9E718</accession>
<dbReference type="AlphaFoldDB" id="A0A0A9E718"/>
<reference evidence="1" key="2">
    <citation type="journal article" date="2015" name="Data Brief">
        <title>Shoot transcriptome of the giant reed, Arundo donax.</title>
        <authorList>
            <person name="Barrero R.A."/>
            <person name="Guerrero F.D."/>
            <person name="Moolhuijzen P."/>
            <person name="Goolsby J.A."/>
            <person name="Tidwell J."/>
            <person name="Bellgard S.E."/>
            <person name="Bellgard M.I."/>
        </authorList>
    </citation>
    <scope>NUCLEOTIDE SEQUENCE</scope>
    <source>
        <tissue evidence="1">Shoot tissue taken approximately 20 cm above the soil surface</tissue>
    </source>
</reference>
<dbReference type="EMBL" id="GBRH01204240">
    <property type="protein sequence ID" value="JAD93655.1"/>
    <property type="molecule type" value="Transcribed_RNA"/>
</dbReference>